<dbReference type="Proteomes" id="UP000032408">
    <property type="component" value="Chromosome"/>
</dbReference>
<dbReference type="GO" id="GO:0003909">
    <property type="term" value="F:DNA ligase activity"/>
    <property type="evidence" value="ECO:0007669"/>
    <property type="project" value="InterPro"/>
</dbReference>
<proteinExistence type="predicted"/>
<gene>
    <name evidence="1" type="ORF">NADRNF5_0207</name>
</gene>
<keyword evidence="2" id="KW-1185">Reference proteome</keyword>
<reference evidence="1 2" key="2">
    <citation type="journal article" date="2016" name="ISME J.">
        <title>Physiological and genomic characterization of two novel marine thaumarchaeal strains indicates niche differentiation.</title>
        <authorList>
            <person name="Bayer B."/>
            <person name="Vojvoda J."/>
            <person name="Offre P."/>
            <person name="Alves R.J."/>
            <person name="Elisabeth N.H."/>
            <person name="Garcia J.A."/>
            <person name="Volland J.M."/>
            <person name="Srivastava A."/>
            <person name="Schleper C."/>
            <person name="Herndl G.J."/>
        </authorList>
    </citation>
    <scope>NUCLEOTIDE SEQUENCE [LARGE SCALE GENOMIC DNA]</scope>
    <source>
        <strain evidence="1 2">NF5</strain>
    </source>
</reference>
<sequence>MRYSIPLTAIFLIICLGFSANLAFGHGLGGEMHPPTTIGDRDATLSIDISPSTFDPKVSENFITLKLFDSKTEAIIEHVTFVLELKKDGERIFRYMFHDEFGNLNFRVISNDSENIDVKGVQEPLLGGWMKGNDQPLTLTGPIFTSGGLYEYKVEVLTVDSDTNILDVRVELEGAISLADVKSFEATDSKNQSHDVQIISYFDTIKNFDFNSNQMSFSMPFDWNQDLEQLSVVHEEIRVPNTFGEFLSTKYNSYANGILLPEDVVTIDDYSFDDRTVHMVINRELIKQIKDEATKKSDSQIDFRLETSDKVQFPLEFTTPDIRFKVFLSWEPEIIRAGEEVTFFVDFQELFSDKTKKLAEYDLTVIQNDSEIYKKRLTGNVNSDTPNSHTITFDPEHSGTANLFFSNIDGNSLSKGNFIIVIEPSSNLQESKIFDSDIPTWIKNNASWWAEDSIDDETFVQGIQFLIKQNILQVPDTIPQESNSSDIPSWIKNNAGWWADGQIDDEAFVQGIQYLIKNGIIVIS</sequence>
<dbReference type="InterPro" id="IPR016059">
    <property type="entry name" value="DNA_ligase_ATP-dep_CS"/>
</dbReference>
<evidence type="ECO:0000313" key="1">
    <source>
        <dbReference type="EMBL" id="AJW69906.1"/>
    </source>
</evidence>
<evidence type="ECO:0000313" key="2">
    <source>
        <dbReference type="Proteomes" id="UP000032408"/>
    </source>
</evidence>
<dbReference type="HOGENOM" id="CLU_034350_1_0_2"/>
<dbReference type="OrthoDB" id="3172at2157"/>
<reference evidence="2" key="1">
    <citation type="submission" date="2015-03" db="EMBL/GenBank/DDBJ databases">
        <title>Characterization of two novel Thaumarchaeota isolated from the Northern Adriatic Sea.</title>
        <authorList>
            <person name="Bayer B."/>
            <person name="Vojvoda J."/>
            <person name="Offre P."/>
            <person name="Srivastava A."/>
            <person name="Elisabeth N."/>
            <person name="Garcia J.A.L."/>
            <person name="Schleper C."/>
            <person name="Herndl G.J."/>
        </authorList>
    </citation>
    <scope>NUCLEOTIDE SEQUENCE [LARGE SCALE GENOMIC DNA]</scope>
    <source>
        <strain evidence="2">NF5</strain>
    </source>
</reference>
<dbReference type="GeneID" id="24819459"/>
<dbReference type="EMBL" id="CP011070">
    <property type="protein sequence ID" value="AJW69906.1"/>
    <property type="molecule type" value="Genomic_DNA"/>
</dbReference>
<accession>A0A0D5BZN6</accession>
<dbReference type="STRING" id="1580092.NADRNF5_0207"/>
<dbReference type="KEGG" id="nin:NADRNF5_0207"/>
<dbReference type="RefSeq" id="WP_048114804.1">
    <property type="nucleotide sequence ID" value="NZ_CP011070.1"/>
</dbReference>
<dbReference type="PROSITE" id="PS00697">
    <property type="entry name" value="DNA_LIGASE_A1"/>
    <property type="match status" value="1"/>
</dbReference>
<name>A0A0D5BZN6_9ARCH</name>
<protein>
    <recommendedName>
        <fullName evidence="3">Secreted periplasmic Zn-dependent protease</fullName>
    </recommendedName>
</protein>
<organism evidence="1 2">
    <name type="scientific">Nitrosopumilus adriaticus</name>
    <dbReference type="NCBI Taxonomy" id="1580092"/>
    <lineage>
        <taxon>Archaea</taxon>
        <taxon>Nitrososphaerota</taxon>
        <taxon>Nitrososphaeria</taxon>
        <taxon>Nitrosopumilales</taxon>
        <taxon>Nitrosopumilaceae</taxon>
        <taxon>Nitrosopumilus</taxon>
    </lineage>
</organism>
<dbReference type="AlphaFoldDB" id="A0A0D5BZN6"/>
<evidence type="ECO:0008006" key="3">
    <source>
        <dbReference type="Google" id="ProtNLM"/>
    </source>
</evidence>